<gene>
    <name evidence="5" type="primary">coaE</name>
    <name evidence="8" type="ORF">AXK11_03890</name>
</gene>
<feature type="compositionally biased region" description="Low complexity" evidence="7">
    <location>
        <begin position="63"/>
        <end position="77"/>
    </location>
</feature>
<dbReference type="UniPathway" id="UPA00241">
    <property type="reaction ID" value="UER00356"/>
</dbReference>
<dbReference type="InterPro" id="IPR001977">
    <property type="entry name" value="Depp_CoAkinase"/>
</dbReference>
<comment type="pathway">
    <text evidence="5">Cofactor biosynthesis; coenzyme A biosynthesis; CoA from (R)-pantothenate: step 5/5.</text>
</comment>
<keyword evidence="5 8" id="KW-0418">Kinase</keyword>
<dbReference type="HAMAP" id="MF_00376">
    <property type="entry name" value="Dephospho_CoA_kinase"/>
    <property type="match status" value="1"/>
</dbReference>
<keyword evidence="9" id="KW-1185">Reference proteome</keyword>
<comment type="function">
    <text evidence="5">Catalyzes the phosphorylation of the 3'-hydroxyl group of dephosphocoenzyme A to form coenzyme A.</text>
</comment>
<dbReference type="STRING" id="1548207.AXK11_03890"/>
<comment type="catalytic activity">
    <reaction evidence="5">
        <text>3'-dephospho-CoA + ATP = ADP + CoA + H(+)</text>
        <dbReference type="Rhea" id="RHEA:18245"/>
        <dbReference type="ChEBI" id="CHEBI:15378"/>
        <dbReference type="ChEBI" id="CHEBI:30616"/>
        <dbReference type="ChEBI" id="CHEBI:57287"/>
        <dbReference type="ChEBI" id="CHEBI:57328"/>
        <dbReference type="ChEBI" id="CHEBI:456216"/>
        <dbReference type="EC" id="2.7.1.24"/>
    </reaction>
</comment>
<dbReference type="InterPro" id="IPR027417">
    <property type="entry name" value="P-loop_NTPase"/>
</dbReference>
<organism evidence="8 9">
    <name type="scientific">Cephaloticoccus primus</name>
    <dbReference type="NCBI Taxonomy" id="1548207"/>
    <lineage>
        <taxon>Bacteria</taxon>
        <taxon>Pseudomonadati</taxon>
        <taxon>Verrucomicrobiota</taxon>
        <taxon>Opitutia</taxon>
        <taxon>Opitutales</taxon>
        <taxon>Opitutaceae</taxon>
        <taxon>Cephaloticoccus</taxon>
    </lineage>
</organism>
<keyword evidence="5" id="KW-0963">Cytoplasm</keyword>
<dbReference type="Gene3D" id="3.40.50.300">
    <property type="entry name" value="P-loop containing nucleotide triphosphate hydrolases"/>
    <property type="match status" value="1"/>
</dbReference>
<reference evidence="9" key="1">
    <citation type="submission" date="2016-02" db="EMBL/GenBank/DDBJ databases">
        <authorList>
            <person name="Sanders J.G."/>
            <person name="Lin J.Y."/>
            <person name="Wertz J.T."/>
            <person name="Russell J.A."/>
            <person name="Moreau C.S."/>
            <person name="Powell S."/>
        </authorList>
    </citation>
    <scope>NUCLEOTIDE SEQUENCE [LARGE SCALE GENOMIC DNA]</scope>
    <source>
        <strain evidence="9">CAG34</strain>
    </source>
</reference>
<dbReference type="Pfam" id="PF01121">
    <property type="entry name" value="CoaE"/>
    <property type="match status" value="2"/>
</dbReference>
<evidence type="ECO:0000313" key="8">
    <source>
        <dbReference type="EMBL" id="KXU36676.1"/>
    </source>
</evidence>
<accession>A0A139SQ32</accession>
<dbReference type="SUPFAM" id="SSF52540">
    <property type="entry name" value="P-loop containing nucleoside triphosphate hydrolases"/>
    <property type="match status" value="1"/>
</dbReference>
<dbReference type="OrthoDB" id="9812943at2"/>
<evidence type="ECO:0000256" key="7">
    <source>
        <dbReference type="SAM" id="MobiDB-lite"/>
    </source>
</evidence>
<comment type="caution">
    <text evidence="8">The sequence shown here is derived from an EMBL/GenBank/DDBJ whole genome shotgun (WGS) entry which is preliminary data.</text>
</comment>
<keyword evidence="2 5" id="KW-0547">Nucleotide-binding</keyword>
<evidence type="ECO:0000256" key="5">
    <source>
        <dbReference type="HAMAP-Rule" id="MF_00376"/>
    </source>
</evidence>
<dbReference type="GO" id="GO:0015937">
    <property type="term" value="P:coenzyme A biosynthetic process"/>
    <property type="evidence" value="ECO:0007669"/>
    <property type="project" value="UniProtKB-UniRule"/>
</dbReference>
<sequence>MIIGITGGMGCGKSTAARMLSERGFARLDADQLVRERVLGEAEVLAAIREKFGDAVFTSSREGAGSAASSGAPPSGGTENGAARRPLDRAKLAARVFAREADRLWLEALVHPRLFLLWREALLAAPRAQRWVIEVPLLFEKGLENWFDLTVCVASSAAQQIARLEQRGVPATLAEQRIFKQLPLATKLARADLVLWNDGGLSSLEKQIGQMVAPLRCS</sequence>
<dbReference type="RefSeq" id="WP_068629412.1">
    <property type="nucleotide sequence ID" value="NZ_LSZQ01000029.1"/>
</dbReference>
<dbReference type="PANTHER" id="PTHR10695:SF46">
    <property type="entry name" value="BIFUNCTIONAL COENZYME A SYNTHASE-RELATED"/>
    <property type="match status" value="1"/>
</dbReference>
<dbReference type="PROSITE" id="PS51219">
    <property type="entry name" value="DPCK"/>
    <property type="match status" value="1"/>
</dbReference>
<keyword evidence="5" id="KW-0808">Transferase</keyword>
<name>A0A139SQ32_9BACT</name>
<dbReference type="PANTHER" id="PTHR10695">
    <property type="entry name" value="DEPHOSPHO-COA KINASE-RELATED"/>
    <property type="match status" value="1"/>
</dbReference>
<dbReference type="GO" id="GO:0005524">
    <property type="term" value="F:ATP binding"/>
    <property type="evidence" value="ECO:0007669"/>
    <property type="project" value="UniProtKB-UniRule"/>
</dbReference>
<evidence type="ECO:0000256" key="3">
    <source>
        <dbReference type="ARBA" id="ARBA00022840"/>
    </source>
</evidence>
<dbReference type="GO" id="GO:0004140">
    <property type="term" value="F:dephospho-CoA kinase activity"/>
    <property type="evidence" value="ECO:0007669"/>
    <property type="project" value="UniProtKB-UniRule"/>
</dbReference>
<dbReference type="GO" id="GO:0005737">
    <property type="term" value="C:cytoplasm"/>
    <property type="evidence" value="ECO:0007669"/>
    <property type="project" value="UniProtKB-SubCell"/>
</dbReference>
<evidence type="ECO:0000256" key="6">
    <source>
        <dbReference type="NCBIfam" id="TIGR00152"/>
    </source>
</evidence>
<dbReference type="Proteomes" id="UP000070058">
    <property type="component" value="Unassembled WGS sequence"/>
</dbReference>
<proteinExistence type="inferred from homology"/>
<dbReference type="EMBL" id="LSZQ01000029">
    <property type="protein sequence ID" value="KXU36676.1"/>
    <property type="molecule type" value="Genomic_DNA"/>
</dbReference>
<dbReference type="AlphaFoldDB" id="A0A139SQ32"/>
<evidence type="ECO:0000256" key="4">
    <source>
        <dbReference type="ARBA" id="ARBA00022993"/>
    </source>
</evidence>
<keyword evidence="3 5" id="KW-0067">ATP-binding</keyword>
<evidence type="ECO:0000256" key="1">
    <source>
        <dbReference type="ARBA" id="ARBA00009018"/>
    </source>
</evidence>
<comment type="subcellular location">
    <subcellularLocation>
        <location evidence="5">Cytoplasm</location>
    </subcellularLocation>
</comment>
<keyword evidence="4 5" id="KW-0173">Coenzyme A biosynthesis</keyword>
<dbReference type="CDD" id="cd02022">
    <property type="entry name" value="DPCK"/>
    <property type="match status" value="1"/>
</dbReference>
<feature type="region of interest" description="Disordered" evidence="7">
    <location>
        <begin position="63"/>
        <end position="84"/>
    </location>
</feature>
<feature type="binding site" evidence="5">
    <location>
        <begin position="10"/>
        <end position="15"/>
    </location>
    <ligand>
        <name>ATP</name>
        <dbReference type="ChEBI" id="CHEBI:30616"/>
    </ligand>
</feature>
<dbReference type="EC" id="2.7.1.24" evidence="5 6"/>
<protein>
    <recommendedName>
        <fullName evidence="5 6">Dephospho-CoA kinase</fullName>
        <ecNumber evidence="5 6">2.7.1.24</ecNumber>
    </recommendedName>
    <alternativeName>
        <fullName evidence="5">Dephosphocoenzyme A kinase</fullName>
    </alternativeName>
</protein>
<evidence type="ECO:0000256" key="2">
    <source>
        <dbReference type="ARBA" id="ARBA00022741"/>
    </source>
</evidence>
<dbReference type="NCBIfam" id="TIGR00152">
    <property type="entry name" value="dephospho-CoA kinase"/>
    <property type="match status" value="1"/>
</dbReference>
<comment type="similarity">
    <text evidence="1 5">Belongs to the CoaE family.</text>
</comment>
<evidence type="ECO:0000313" key="9">
    <source>
        <dbReference type="Proteomes" id="UP000070058"/>
    </source>
</evidence>